<feature type="compositionally biased region" description="Basic and acidic residues" evidence="1">
    <location>
        <begin position="781"/>
        <end position="791"/>
    </location>
</feature>
<feature type="compositionally biased region" description="Basic and acidic residues" evidence="1">
    <location>
        <begin position="975"/>
        <end position="984"/>
    </location>
</feature>
<comment type="caution">
    <text evidence="2">The sequence shown here is derived from an EMBL/GenBank/DDBJ whole genome shotgun (WGS) entry which is preliminary data.</text>
</comment>
<feature type="compositionally biased region" description="Basic and acidic residues" evidence="1">
    <location>
        <begin position="300"/>
        <end position="316"/>
    </location>
</feature>
<organism evidence="2">
    <name type="scientific">Menopon gallinae</name>
    <name type="common">poultry shaft louse</name>
    <dbReference type="NCBI Taxonomy" id="328185"/>
    <lineage>
        <taxon>Eukaryota</taxon>
        <taxon>Metazoa</taxon>
        <taxon>Ecdysozoa</taxon>
        <taxon>Arthropoda</taxon>
        <taxon>Hexapoda</taxon>
        <taxon>Insecta</taxon>
        <taxon>Pterygota</taxon>
        <taxon>Neoptera</taxon>
        <taxon>Paraneoptera</taxon>
        <taxon>Psocodea</taxon>
        <taxon>Troctomorpha</taxon>
        <taxon>Phthiraptera</taxon>
        <taxon>Amblycera</taxon>
        <taxon>Menoponidae</taxon>
        <taxon>Menopon</taxon>
    </lineage>
</organism>
<feature type="compositionally biased region" description="Polar residues" evidence="1">
    <location>
        <begin position="1228"/>
        <end position="1237"/>
    </location>
</feature>
<feature type="region of interest" description="Disordered" evidence="1">
    <location>
        <begin position="1158"/>
        <end position="1187"/>
    </location>
</feature>
<feature type="region of interest" description="Disordered" evidence="1">
    <location>
        <begin position="300"/>
        <end position="341"/>
    </location>
</feature>
<evidence type="ECO:0000256" key="1">
    <source>
        <dbReference type="SAM" id="MobiDB-lite"/>
    </source>
</evidence>
<sequence>MGRRSRSKRGTPYSKGDIREQYCINNKEVQVLESGSPSALFGCLSKHSESSCSSRHSFLSVCVGRAPSDENLQELCRQPLPRRPVDDLERAYMRRRPKSICAVDPSRYAWIPEDEESLKPEHGRPIRPDLEPIGMRRGHAMSFSSEHLATSCPAHYLPPPPPPPAGASRTKHVSFARSHTLTAFDDAMIELRRTPPGIFKSQERLILSTQPPRKAPPILHTPQETRVVKKAPMKAQATQTGFIGREPPTYLSLSPRTVHRVKMVSQGAQTNGQLWNGRRLMKSYSEAGYNFVVNAEAAEKSKEHDALTRTQSEEPRSPYMKQMMKPQWPEPGKAEDRKKVRSGRPYKEIFIDFEPVECEKRSRQSYAHSDGDFASEQSMDVDVADEPVVDRVDGVKVSLSSYSTVDEDDVPDDDHPPEKRNAFPITQDSVDEEFHENLVYGGIFKKYSTSEQSLDVVNKDVKLDRSGPSSPDHRDSLPMTTLTVSLWPSPFASSDSLTNDQKGDNSDGIWNESQSTVLQAESDNGELSARTPSKKQLLLLQHQQRSSVDTEVLEDDVLHSQSPLYSPLKQESTVPFVTIATVHHHETPSTLASTGVVQPERKSLGVTSFSASSLSPTMRESRRKLSKSPEKDEIRGATDISETSTTEGDYATAYDNSGTDTSSRRSARHHQPSSKPGSKEGSSFDSASSMHSFAKDDTIQAVPSSPPPIVEENTNDFAESENVSNAGNAEVAGLPETAPSEEKEDMSGSAESSSSGSYSVDSGQQKTEWTDQDRRRIRKGFKLDLSDHSNEPETWSEGEIVPEKADDSSVSQRSAPQIKAKYTTVPIRRATQGQPKKWTVKGNGDITPKMVRSPAMPEGFRSEDWSPLQRSTPSHTPDEVHVQKNGAEISSDESSCEFKITGIEETINGHSPRRQRRRGGGRERRNHGGDNGLRRRPLAPIPANQQQLSPSATKYGRSPGHSPRGSPRKAMKGTKSQEHRKNLDSPEVSGHLKALSAESLRSVSPGSDSVFYNEGEAHVVCHHCGREVEGDSTAPVEGDDKEIVQPPAGFADSPENTRGKSHRYYKKQEKRFRSEERGERRRHSRFRTDGLRAKSEERGKEKGSKAKLRPHARSIDASMERLRGADSSPSISEPLTAEEPRVFADAYKKGCWICIVEGDPPGRSGETDEERSGADARFDSTSSEKEFRRKYQAATHRMVHRKSSMEMYRRLQTKSFGKSRFGGRVGARNSSDASALN</sequence>
<feature type="region of interest" description="Disordered" evidence="1">
    <location>
        <begin position="606"/>
        <end position="991"/>
    </location>
</feature>
<proteinExistence type="predicted"/>
<feature type="compositionally biased region" description="Polar residues" evidence="1">
    <location>
        <begin position="943"/>
        <end position="952"/>
    </location>
</feature>
<feature type="compositionally biased region" description="Low complexity" evidence="1">
    <location>
        <begin position="673"/>
        <end position="692"/>
    </location>
</feature>
<feature type="region of interest" description="Disordered" evidence="1">
    <location>
        <begin position="1218"/>
        <end position="1237"/>
    </location>
</feature>
<dbReference type="EMBL" id="JARGDH010000002">
    <property type="protein sequence ID" value="KAL0274647.1"/>
    <property type="molecule type" value="Genomic_DNA"/>
</dbReference>
<dbReference type="PANTHER" id="PTHR47644:SF1">
    <property type="entry name" value="PDZ DOMAIN-CONTAINING PROTEIN"/>
    <property type="match status" value="1"/>
</dbReference>
<accession>A0AAW2HXA8</accession>
<evidence type="ECO:0000313" key="2">
    <source>
        <dbReference type="EMBL" id="KAL0274647.1"/>
    </source>
</evidence>
<feature type="compositionally biased region" description="Basic and acidic residues" evidence="1">
    <location>
        <begin position="1086"/>
        <end position="1104"/>
    </location>
</feature>
<gene>
    <name evidence="2" type="ORF">PYX00_002732</name>
</gene>
<feature type="region of interest" description="Disordered" evidence="1">
    <location>
        <begin position="400"/>
        <end position="428"/>
    </location>
</feature>
<feature type="region of interest" description="Disordered" evidence="1">
    <location>
        <begin position="1030"/>
        <end position="1137"/>
    </location>
</feature>
<feature type="compositionally biased region" description="Basic and acidic residues" evidence="1">
    <location>
        <begin position="627"/>
        <end position="636"/>
    </location>
</feature>
<dbReference type="PANTHER" id="PTHR47644">
    <property type="entry name" value="AGAP008221-PA"/>
    <property type="match status" value="1"/>
</dbReference>
<reference evidence="2" key="1">
    <citation type="journal article" date="2024" name="Gigascience">
        <title>Chromosome-level genome of the poultry shaft louse Menopon gallinae provides insight into the host-switching and adaptive evolution of parasitic lice.</title>
        <authorList>
            <person name="Xu Y."/>
            <person name="Ma L."/>
            <person name="Liu S."/>
            <person name="Liang Y."/>
            <person name="Liu Q."/>
            <person name="He Z."/>
            <person name="Tian L."/>
            <person name="Duan Y."/>
            <person name="Cai W."/>
            <person name="Li H."/>
            <person name="Song F."/>
        </authorList>
    </citation>
    <scope>NUCLEOTIDE SEQUENCE</scope>
    <source>
        <strain evidence="2">Cailab_2023a</strain>
    </source>
</reference>
<feature type="compositionally biased region" description="Polar residues" evidence="1">
    <location>
        <begin position="715"/>
        <end position="727"/>
    </location>
</feature>
<name>A0AAW2HXA8_9NEOP</name>
<feature type="compositionally biased region" description="Basic and acidic residues" evidence="1">
    <location>
        <begin position="1170"/>
        <end position="1187"/>
    </location>
</feature>
<feature type="compositionally biased region" description="Basic residues" evidence="1">
    <location>
        <begin position="1059"/>
        <end position="1070"/>
    </location>
</feature>
<dbReference type="AlphaFoldDB" id="A0AAW2HXA8"/>
<feature type="compositionally biased region" description="Low complexity" evidence="1">
    <location>
        <begin position="747"/>
        <end position="763"/>
    </location>
</feature>
<protein>
    <submittedName>
        <fullName evidence="2">Uncharacterized protein</fullName>
    </submittedName>
</protein>
<feature type="compositionally biased region" description="Polar residues" evidence="1">
    <location>
        <begin position="606"/>
        <end position="618"/>
    </location>
</feature>